<reference evidence="2 3" key="1">
    <citation type="submission" date="2018-06" db="EMBL/GenBank/DDBJ databases">
        <title>Genomic Encyclopedia of Type Strains, Phase III (KMG-III): the genomes of soil and plant-associated and newly described type strains.</title>
        <authorList>
            <person name="Whitman W."/>
        </authorList>
    </citation>
    <scope>NUCLEOTIDE SEQUENCE [LARGE SCALE GENOMIC DNA]</scope>
    <source>
        <strain evidence="2 3">CGMCC 4.7090</strain>
    </source>
</reference>
<organism evidence="2 3">
    <name type="scientific">Actinoplanes lutulentus</name>
    <dbReference type="NCBI Taxonomy" id="1287878"/>
    <lineage>
        <taxon>Bacteria</taxon>
        <taxon>Bacillati</taxon>
        <taxon>Actinomycetota</taxon>
        <taxon>Actinomycetes</taxon>
        <taxon>Micromonosporales</taxon>
        <taxon>Micromonosporaceae</taxon>
        <taxon>Actinoplanes</taxon>
    </lineage>
</organism>
<sequence>MTSYAADIEGSALIRTWPGGAGLRAAVVSVLPPSAGVEQALVLASELTDLSAVLWRCYTHPASSAASLEENSEGWRRQRERDSFSTVARNVANPNLPDEQGLLLVSYDPVVESAHRVGRALHAISDQQLRDAVVADVEAEVGAVEMAEGGDLTGRALQAVVLSRAGANPLHVSAAHAALLEDPIGGHRLLGAFDPTAASVAAAHWLKAAVDVVATVAEIDPAGVLSAADDLEALPLDSPSEVLELIEFSNTMYRVVVEMVGDAMLVAEGVVSDLDDLLIQRGLEDGGDPEDDDEPTATRLTLLDPSRPAPDLLEDLVSAIRGCRLLYEGYVHGEAADVDAQFCAAVRAEAEKSIDRLL</sequence>
<comment type="caution">
    <text evidence="2">The sequence shown here is derived from an EMBL/GenBank/DDBJ whole genome shotgun (WGS) entry which is preliminary data.</text>
</comment>
<dbReference type="RefSeq" id="WP_220091515.1">
    <property type="nucleotide sequence ID" value="NZ_JACHWI010000002.1"/>
</dbReference>
<dbReference type="EMBL" id="QLMJ01000020">
    <property type="protein sequence ID" value="RAK28374.1"/>
    <property type="molecule type" value="Genomic_DNA"/>
</dbReference>
<feature type="compositionally biased region" description="Acidic residues" evidence="1">
    <location>
        <begin position="285"/>
        <end position="295"/>
    </location>
</feature>
<accession>A0A327Z1V9</accession>
<evidence type="ECO:0000313" key="3">
    <source>
        <dbReference type="Proteomes" id="UP000249341"/>
    </source>
</evidence>
<evidence type="ECO:0000256" key="1">
    <source>
        <dbReference type="SAM" id="MobiDB-lite"/>
    </source>
</evidence>
<gene>
    <name evidence="2" type="ORF">B0I29_120142</name>
</gene>
<feature type="region of interest" description="Disordered" evidence="1">
    <location>
        <begin position="282"/>
        <end position="304"/>
    </location>
</feature>
<proteinExistence type="predicted"/>
<dbReference type="Proteomes" id="UP000249341">
    <property type="component" value="Unassembled WGS sequence"/>
</dbReference>
<name>A0A327Z1V9_9ACTN</name>
<dbReference type="AlphaFoldDB" id="A0A327Z1V9"/>
<protein>
    <submittedName>
        <fullName evidence="2">Uncharacterized protein</fullName>
    </submittedName>
</protein>
<keyword evidence="3" id="KW-1185">Reference proteome</keyword>
<evidence type="ECO:0000313" key="2">
    <source>
        <dbReference type="EMBL" id="RAK28374.1"/>
    </source>
</evidence>